<proteinExistence type="predicted"/>
<dbReference type="EMBL" id="CP051672">
    <property type="protein sequence ID" value="QJE26817.1"/>
    <property type="molecule type" value="Genomic_DNA"/>
</dbReference>
<dbReference type="Proteomes" id="UP000501982">
    <property type="component" value="Chromosome"/>
</dbReference>
<sequence length="77" mass="8933">MNDSIWAVIGGFAKGYNLTFDYVLHNISYTNMIMYGAILPTYDKGKNDGKKDEEQKVIKVDDPRNKEEVMRFFETCD</sequence>
<evidence type="ECO:0000313" key="2">
    <source>
        <dbReference type="Proteomes" id="UP000501982"/>
    </source>
</evidence>
<name>A0A7L5E6N4_PARDI</name>
<evidence type="ECO:0000313" key="1">
    <source>
        <dbReference type="EMBL" id="QJE26817.1"/>
    </source>
</evidence>
<dbReference type="RefSeq" id="WP_170104825.1">
    <property type="nucleotide sequence ID" value="NZ_CAJSZN010000005.1"/>
</dbReference>
<gene>
    <name evidence="1" type="ORF">HHO38_21590</name>
</gene>
<organism evidence="1 2">
    <name type="scientific">Parabacteroides distasonis</name>
    <dbReference type="NCBI Taxonomy" id="823"/>
    <lineage>
        <taxon>Bacteria</taxon>
        <taxon>Pseudomonadati</taxon>
        <taxon>Bacteroidota</taxon>
        <taxon>Bacteroidia</taxon>
        <taxon>Bacteroidales</taxon>
        <taxon>Tannerellaceae</taxon>
        <taxon>Parabacteroides</taxon>
    </lineage>
</organism>
<accession>A0A7L5E6N4</accession>
<reference evidence="1 2" key="1">
    <citation type="submission" date="2020-04" db="EMBL/GenBank/DDBJ databases">
        <title>Complete Genomes and Methylome analysis of CBBP consortium that reverse antibiotic-induced susceptibility to vancomycin-resistant Enterococcus faecium infection.</title>
        <authorList>
            <person name="Fomenkov A."/>
            <person name="Zhang Z."/>
            <person name="Pamer E."/>
            <person name="Roberts R.J."/>
        </authorList>
    </citation>
    <scope>NUCLEOTIDE SEQUENCE [LARGE SCALE GENOMIC DNA]</scope>
    <source>
        <strain evidence="2">CBBP</strain>
    </source>
</reference>
<protein>
    <submittedName>
        <fullName evidence="1">Uncharacterized protein</fullName>
    </submittedName>
</protein>
<dbReference type="AlphaFoldDB" id="A0A7L5E6N4"/>